<proteinExistence type="predicted"/>
<dbReference type="RefSeq" id="WP_045949457.1">
    <property type="nucleotide sequence ID" value="NZ_JZWV01000641.1"/>
</dbReference>
<gene>
    <name evidence="1" type="ORF">VR44_22910</name>
</gene>
<protein>
    <submittedName>
        <fullName evidence="1">Uncharacterized protein</fullName>
    </submittedName>
</protein>
<accession>A0A0F4J6L4</accession>
<dbReference type="AlphaFoldDB" id="A0A0F4J6L4"/>
<sequence length="195" mass="21550">MKAAGILKSAFTGEGAWARVLGAGMLVATVAAQHPHPAFDRSRAKDVFSLIPNWKFFAPNPAVHDFHYAYRTLEPGGATSEWHEIEMIEPRRLRQAFWFATRRPEKAVFDICTAILQLAAKGGAAAAQTNSAYQVLVEFIRRTIRERHGEDAVRGFQFAVVRAAGHDTAEEPEPLFLSPYTPMKRPPVGGHLVTA</sequence>
<dbReference type="EMBL" id="JZWV01000641">
    <property type="protein sequence ID" value="KJY29459.1"/>
    <property type="molecule type" value="Genomic_DNA"/>
</dbReference>
<organism evidence="1 2">
    <name type="scientific">Streptomyces katrae</name>
    <dbReference type="NCBI Taxonomy" id="68223"/>
    <lineage>
        <taxon>Bacteria</taxon>
        <taxon>Bacillati</taxon>
        <taxon>Actinomycetota</taxon>
        <taxon>Actinomycetes</taxon>
        <taxon>Kitasatosporales</taxon>
        <taxon>Streptomycetaceae</taxon>
        <taxon>Streptomyces</taxon>
    </lineage>
</organism>
<dbReference type="Proteomes" id="UP000033551">
    <property type="component" value="Unassembled WGS sequence"/>
</dbReference>
<keyword evidence="2" id="KW-1185">Reference proteome</keyword>
<evidence type="ECO:0000313" key="2">
    <source>
        <dbReference type="Proteomes" id="UP000033551"/>
    </source>
</evidence>
<reference evidence="1 2" key="1">
    <citation type="submission" date="2015-02" db="EMBL/GenBank/DDBJ databases">
        <authorList>
            <person name="Ju K.-S."/>
            <person name="Doroghazi J.R."/>
            <person name="Metcalf W."/>
        </authorList>
    </citation>
    <scope>NUCLEOTIDE SEQUENCE [LARGE SCALE GENOMIC DNA]</scope>
    <source>
        <strain evidence="1 2">NRRL ISP-5550</strain>
    </source>
</reference>
<comment type="caution">
    <text evidence="1">The sequence shown here is derived from an EMBL/GenBank/DDBJ whole genome shotgun (WGS) entry which is preliminary data.</text>
</comment>
<dbReference type="PATRIC" id="fig|68223.7.peg.517"/>
<evidence type="ECO:0000313" key="1">
    <source>
        <dbReference type="EMBL" id="KJY29459.1"/>
    </source>
</evidence>
<name>A0A0F4J6L4_9ACTN</name>